<evidence type="ECO:0000256" key="3">
    <source>
        <dbReference type="ARBA" id="ARBA00008838"/>
    </source>
</evidence>
<dbReference type="Proteomes" id="UP000887564">
    <property type="component" value="Unplaced"/>
</dbReference>
<keyword evidence="7" id="KW-1185">Reference proteome</keyword>
<dbReference type="InterPro" id="IPR011687">
    <property type="entry name" value="Nop53/GLTSCR2"/>
</dbReference>
<organism evidence="7 8">
    <name type="scientific">Parascaris equorum</name>
    <name type="common">Equine roundworm</name>
    <dbReference type="NCBI Taxonomy" id="6256"/>
    <lineage>
        <taxon>Eukaryota</taxon>
        <taxon>Metazoa</taxon>
        <taxon>Ecdysozoa</taxon>
        <taxon>Nematoda</taxon>
        <taxon>Chromadorea</taxon>
        <taxon>Rhabditida</taxon>
        <taxon>Spirurina</taxon>
        <taxon>Ascaridomorpha</taxon>
        <taxon>Ascaridoidea</taxon>
        <taxon>Ascarididae</taxon>
        <taxon>Parascaris</taxon>
    </lineage>
</organism>
<keyword evidence="6" id="KW-0539">Nucleus</keyword>
<comment type="subcellular location">
    <subcellularLocation>
        <location evidence="1">Nucleus</location>
        <location evidence="1">Nucleolus</location>
    </subcellularLocation>
    <subcellularLocation>
        <location evidence="2">Nucleus</location>
        <location evidence="2">Nucleoplasm</location>
    </subcellularLocation>
</comment>
<evidence type="ECO:0000256" key="2">
    <source>
        <dbReference type="ARBA" id="ARBA00004642"/>
    </source>
</evidence>
<dbReference type="GO" id="GO:0005730">
    <property type="term" value="C:nucleolus"/>
    <property type="evidence" value="ECO:0007669"/>
    <property type="project" value="UniProtKB-SubCell"/>
</dbReference>
<name>A0A914RXV4_PAREQ</name>
<evidence type="ECO:0000313" key="8">
    <source>
        <dbReference type="WBParaSite" id="PEQ_0001133501-mRNA-1"/>
    </source>
</evidence>
<keyword evidence="5" id="KW-0690">Ribosome biogenesis</keyword>
<dbReference type="Pfam" id="PF07767">
    <property type="entry name" value="Nop53"/>
    <property type="match status" value="1"/>
</dbReference>
<sequence length="61" mass="7096">MWHALIEDHYLRSTKRKKPLEPRTLKHIPSLLPPVEVAEAGASYNPSISTYQVICQFCRKF</sequence>
<proteinExistence type="inferred from homology"/>
<evidence type="ECO:0000256" key="6">
    <source>
        <dbReference type="ARBA" id="ARBA00023242"/>
    </source>
</evidence>
<evidence type="ECO:0000313" key="7">
    <source>
        <dbReference type="Proteomes" id="UP000887564"/>
    </source>
</evidence>
<dbReference type="WBParaSite" id="PEQ_0001133501-mRNA-1">
    <property type="protein sequence ID" value="PEQ_0001133501-mRNA-1"/>
    <property type="gene ID" value="PEQ_0001133501"/>
</dbReference>
<evidence type="ECO:0000256" key="1">
    <source>
        <dbReference type="ARBA" id="ARBA00004604"/>
    </source>
</evidence>
<evidence type="ECO:0000256" key="4">
    <source>
        <dbReference type="ARBA" id="ARBA00018339"/>
    </source>
</evidence>
<accession>A0A914RXV4</accession>
<evidence type="ECO:0000256" key="5">
    <source>
        <dbReference type="ARBA" id="ARBA00022517"/>
    </source>
</evidence>
<protein>
    <recommendedName>
        <fullName evidence="4">Ribosome biogenesis protein NOP53</fullName>
    </recommendedName>
</protein>
<comment type="similarity">
    <text evidence="3">Belongs to the NOP53 family.</text>
</comment>
<dbReference type="GO" id="GO:0005654">
    <property type="term" value="C:nucleoplasm"/>
    <property type="evidence" value="ECO:0007669"/>
    <property type="project" value="UniProtKB-SubCell"/>
</dbReference>
<dbReference type="AlphaFoldDB" id="A0A914RXV4"/>
<dbReference type="GO" id="GO:0042254">
    <property type="term" value="P:ribosome biogenesis"/>
    <property type="evidence" value="ECO:0007669"/>
    <property type="project" value="UniProtKB-KW"/>
</dbReference>
<reference evidence="8" key="1">
    <citation type="submission" date="2022-11" db="UniProtKB">
        <authorList>
            <consortium name="WormBaseParasite"/>
        </authorList>
    </citation>
    <scope>IDENTIFICATION</scope>
</reference>